<dbReference type="STRING" id="29349.CLOTH_15450"/>
<feature type="domain" description="Methyl-accepting transducer" evidence="3">
    <location>
        <begin position="75"/>
        <end position="304"/>
    </location>
</feature>
<dbReference type="Gene3D" id="1.10.287.950">
    <property type="entry name" value="Methyl-accepting chemotaxis protein"/>
    <property type="match status" value="1"/>
</dbReference>
<sequence length="486" mass="54940">MFLSKCKDIESSIDKILNGNFEEIVSDENIRNRFKNIALLADENIKNREIVRQIIKDIFLLAGSMSNFYLNLDYEGEKIKENTKSLREISEVLASSFVEISKSQEEVASASSDVSQSLQSIVSRVDVMEKNAIDNANKILEIDKKIEEIHNDAINMKQNVRDLIETSKSVMNALSGISDIANQTNLLALNASIEAARSGEAGRGFAVVADEIRKLSDNTKKLLEDIPDYLNNINRFSKESENSVESTTKNIISIKENIKDMNKSILDDKSSIEDIASNISQISAFSEEFTASAQEVSSTIHQITETVENVAASSIHLDEIGKGILNVSKTLKEVEKIADRLSEKSGLLSNNPFYNLENEDFINIFSGAMNAHKKWMSNLKNMVDEMKVVPLQTDHTRCQFGHYYSNLNPVHSEVLKLWERIDIFHLNVHKSGDGAIDAIKRNDKEKANYYYNEARKNSLELFKIFDELTKKAREIDSKKECIFCIR</sequence>
<evidence type="ECO:0000256" key="2">
    <source>
        <dbReference type="PROSITE-ProRule" id="PRU00284"/>
    </source>
</evidence>
<evidence type="ECO:0000259" key="3">
    <source>
        <dbReference type="PROSITE" id="PS50111"/>
    </source>
</evidence>
<proteinExistence type="predicted"/>
<dbReference type="GO" id="GO:0007165">
    <property type="term" value="P:signal transduction"/>
    <property type="evidence" value="ECO:0007669"/>
    <property type="project" value="UniProtKB-KW"/>
</dbReference>
<dbReference type="InterPro" id="IPR004089">
    <property type="entry name" value="MCPsignal_dom"/>
</dbReference>
<evidence type="ECO:0000256" key="1">
    <source>
        <dbReference type="ARBA" id="ARBA00023224"/>
    </source>
</evidence>
<dbReference type="OrthoDB" id="9816519at2"/>
<evidence type="ECO:0000313" key="5">
    <source>
        <dbReference type="Proteomes" id="UP000190140"/>
    </source>
</evidence>
<dbReference type="SMART" id="SM00283">
    <property type="entry name" value="MA"/>
    <property type="match status" value="1"/>
</dbReference>
<dbReference type="Pfam" id="PF13682">
    <property type="entry name" value="CZB"/>
    <property type="match status" value="1"/>
</dbReference>
<evidence type="ECO:0000313" key="4">
    <source>
        <dbReference type="EMBL" id="OPJ55242.1"/>
    </source>
</evidence>
<dbReference type="EMBL" id="MZGW01000006">
    <property type="protein sequence ID" value="OPJ55242.1"/>
    <property type="molecule type" value="Genomic_DNA"/>
</dbReference>
<reference evidence="4 5" key="1">
    <citation type="submission" date="2017-03" db="EMBL/GenBank/DDBJ databases">
        <title>Genome sequence of Clostridium thermoalcaliphilum DSM 7309.</title>
        <authorList>
            <person name="Poehlein A."/>
            <person name="Daniel R."/>
        </authorList>
    </citation>
    <scope>NUCLEOTIDE SEQUENCE [LARGE SCALE GENOMIC DNA]</scope>
    <source>
        <strain evidence="4 5">DSM 7309</strain>
    </source>
</reference>
<dbReference type="Pfam" id="PF00015">
    <property type="entry name" value="MCPsignal"/>
    <property type="match status" value="1"/>
</dbReference>
<dbReference type="PANTHER" id="PTHR32089">
    <property type="entry name" value="METHYL-ACCEPTING CHEMOTAXIS PROTEIN MCPB"/>
    <property type="match status" value="1"/>
</dbReference>
<protein>
    <submittedName>
        <fullName evidence="4">Methyl-accepting chemotaxis protein 4</fullName>
    </submittedName>
</protein>
<dbReference type="PROSITE" id="PS50111">
    <property type="entry name" value="CHEMOTAXIS_TRANSDUC_2"/>
    <property type="match status" value="1"/>
</dbReference>
<comment type="caution">
    <text evidence="4">The sequence shown here is derived from an EMBL/GenBank/DDBJ whole genome shotgun (WGS) entry which is preliminary data.</text>
</comment>
<organism evidence="4 5">
    <name type="scientific">Alkalithermobacter paradoxus</name>
    <dbReference type="NCBI Taxonomy" id="29349"/>
    <lineage>
        <taxon>Bacteria</taxon>
        <taxon>Bacillati</taxon>
        <taxon>Bacillota</taxon>
        <taxon>Clostridia</taxon>
        <taxon>Peptostreptococcales</taxon>
        <taxon>Tepidibacteraceae</taxon>
        <taxon>Alkalithermobacter</taxon>
    </lineage>
</organism>
<dbReference type="InterPro" id="IPR025991">
    <property type="entry name" value="Chemoreceptor_zinc-bind_dom"/>
</dbReference>
<name>A0A1V4I5J9_9FIRM</name>
<dbReference type="SUPFAM" id="SSF58104">
    <property type="entry name" value="Methyl-accepting chemotaxis protein (MCP) signaling domain"/>
    <property type="match status" value="1"/>
</dbReference>
<dbReference type="GO" id="GO:0016020">
    <property type="term" value="C:membrane"/>
    <property type="evidence" value="ECO:0007669"/>
    <property type="project" value="InterPro"/>
</dbReference>
<dbReference type="AlphaFoldDB" id="A0A1V4I5J9"/>
<dbReference type="Proteomes" id="UP000190140">
    <property type="component" value="Unassembled WGS sequence"/>
</dbReference>
<keyword evidence="5" id="KW-1185">Reference proteome</keyword>
<dbReference type="RefSeq" id="WP_079412767.1">
    <property type="nucleotide sequence ID" value="NZ_MZGW01000006.1"/>
</dbReference>
<dbReference type="Gene3D" id="1.20.120.30">
    <property type="entry name" value="Aspartate receptor, ligand-binding domain"/>
    <property type="match status" value="1"/>
</dbReference>
<accession>A0A1V4I5J9</accession>
<gene>
    <name evidence="4" type="primary">mcp4_4</name>
    <name evidence="4" type="ORF">CLOTH_15450</name>
</gene>
<keyword evidence="1 2" id="KW-0807">Transducer</keyword>
<dbReference type="PANTHER" id="PTHR32089:SF112">
    <property type="entry name" value="LYSOZYME-LIKE PROTEIN-RELATED"/>
    <property type="match status" value="1"/>
</dbReference>